<comment type="caution">
    <text evidence="3">The sequence shown here is derived from an EMBL/GenBank/DDBJ whole genome shotgun (WGS) entry which is preliminary data.</text>
</comment>
<dbReference type="AlphaFoldDB" id="A0A2T7NDQ1"/>
<organism evidence="3 4">
    <name type="scientific">Pomacea canaliculata</name>
    <name type="common">Golden apple snail</name>
    <dbReference type="NCBI Taxonomy" id="400727"/>
    <lineage>
        <taxon>Eukaryota</taxon>
        <taxon>Metazoa</taxon>
        <taxon>Spiralia</taxon>
        <taxon>Lophotrochozoa</taxon>
        <taxon>Mollusca</taxon>
        <taxon>Gastropoda</taxon>
        <taxon>Caenogastropoda</taxon>
        <taxon>Architaenioglossa</taxon>
        <taxon>Ampullarioidea</taxon>
        <taxon>Ampullariidae</taxon>
        <taxon>Pomacea</taxon>
    </lineage>
</organism>
<keyword evidence="4" id="KW-1185">Reference proteome</keyword>
<dbReference type="InterPro" id="IPR050357">
    <property type="entry name" value="Arrestin_domain-protein"/>
</dbReference>
<evidence type="ECO:0000313" key="4">
    <source>
        <dbReference type="Proteomes" id="UP000245119"/>
    </source>
</evidence>
<dbReference type="SUPFAM" id="SSF81296">
    <property type="entry name" value="E set domains"/>
    <property type="match status" value="2"/>
</dbReference>
<dbReference type="Gene3D" id="2.60.40.640">
    <property type="match status" value="2"/>
</dbReference>
<comment type="similarity">
    <text evidence="1">Belongs to the arrestin family.</text>
</comment>
<dbReference type="InterPro" id="IPR011022">
    <property type="entry name" value="Arrestin_C-like"/>
</dbReference>
<dbReference type="Pfam" id="PF00339">
    <property type="entry name" value="Arrestin_N"/>
    <property type="match status" value="1"/>
</dbReference>
<dbReference type="GO" id="GO:0005737">
    <property type="term" value="C:cytoplasm"/>
    <property type="evidence" value="ECO:0007669"/>
    <property type="project" value="TreeGrafter"/>
</dbReference>
<dbReference type="Pfam" id="PF02752">
    <property type="entry name" value="Arrestin_C"/>
    <property type="match status" value="1"/>
</dbReference>
<gene>
    <name evidence="3" type="ORF">C0Q70_19761</name>
</gene>
<evidence type="ECO:0000256" key="1">
    <source>
        <dbReference type="ARBA" id="ARBA00005298"/>
    </source>
</evidence>
<dbReference type="GO" id="GO:0015031">
    <property type="term" value="P:protein transport"/>
    <property type="evidence" value="ECO:0007669"/>
    <property type="project" value="TreeGrafter"/>
</dbReference>
<protein>
    <recommendedName>
        <fullName evidence="2">Arrestin C-terminal-like domain-containing protein</fullName>
    </recommendedName>
</protein>
<dbReference type="EMBL" id="PZQS01000013">
    <property type="protein sequence ID" value="PVD19275.1"/>
    <property type="molecule type" value="Genomic_DNA"/>
</dbReference>
<dbReference type="OrthoDB" id="2333384at2759"/>
<dbReference type="PANTHER" id="PTHR11188">
    <property type="entry name" value="ARRESTIN DOMAIN CONTAINING PROTEIN"/>
    <property type="match status" value="1"/>
</dbReference>
<evidence type="ECO:0000313" key="3">
    <source>
        <dbReference type="EMBL" id="PVD19275.1"/>
    </source>
</evidence>
<dbReference type="STRING" id="400727.A0A2T7NDQ1"/>
<dbReference type="PANTHER" id="PTHR11188:SF176">
    <property type="entry name" value="ARRESTIN DOMAIN-CONTAINING PROTEIN 1"/>
    <property type="match status" value="1"/>
</dbReference>
<reference evidence="3 4" key="1">
    <citation type="submission" date="2018-04" db="EMBL/GenBank/DDBJ databases">
        <title>The genome of golden apple snail Pomacea canaliculata provides insight into stress tolerance and invasive adaptation.</title>
        <authorList>
            <person name="Liu C."/>
            <person name="Liu B."/>
            <person name="Ren Y."/>
            <person name="Zhang Y."/>
            <person name="Wang H."/>
            <person name="Li S."/>
            <person name="Jiang F."/>
            <person name="Yin L."/>
            <person name="Zhang G."/>
            <person name="Qian W."/>
            <person name="Fan W."/>
        </authorList>
    </citation>
    <scope>NUCLEOTIDE SEQUENCE [LARGE SCALE GENOMIC DNA]</scope>
    <source>
        <strain evidence="3">SZHN2017</strain>
        <tissue evidence="3">Muscle</tissue>
    </source>
</reference>
<feature type="domain" description="Arrestin C-terminal-like" evidence="2">
    <location>
        <begin position="128"/>
        <end position="255"/>
    </location>
</feature>
<name>A0A2T7NDQ1_POMCA</name>
<sequence>MGKLNIFEITLSNFQGVYYAGQNMKGHLTVELTKEMSIIVPGQGRDTVKLPAGRTTFPFCFGLPPNLPSSFEGTDGSVKYTVTAIIDRSGMHTSTKIRPFTIIGIMDLNADANAVMPIEGANEKTLFASGPISASFHLERRGYVPGEPIKLMANIKNNSKTNMKSSYVELKMITTYHTPGKSQTSKKAVSRVTGGPIETGQSFTWDGSQMFVVPPLPPSNLPGCQIIDIKYTLTLKVQPSALKVPLDIIIGTIPLHEVVELCPPRAPQPLQPQIRYRLPASGMYGGVVMPLVYSQPAMPSNAPDLRM</sequence>
<evidence type="ECO:0000259" key="2">
    <source>
        <dbReference type="SMART" id="SM01017"/>
    </source>
</evidence>
<dbReference type="Proteomes" id="UP000245119">
    <property type="component" value="Linkage Group LG13"/>
</dbReference>
<accession>A0A2T7NDQ1</accession>
<dbReference type="InterPro" id="IPR011021">
    <property type="entry name" value="Arrestin-like_N"/>
</dbReference>
<proteinExistence type="inferred from homology"/>
<dbReference type="InterPro" id="IPR014752">
    <property type="entry name" value="Arrestin-like_C"/>
</dbReference>
<dbReference type="InterPro" id="IPR014756">
    <property type="entry name" value="Ig_E-set"/>
</dbReference>
<dbReference type="SMART" id="SM01017">
    <property type="entry name" value="Arrestin_C"/>
    <property type="match status" value="1"/>
</dbReference>